<dbReference type="PANTHER" id="PTHR12956:SF17">
    <property type="entry name" value="OS01G0749100 PROTEIN"/>
    <property type="match status" value="1"/>
</dbReference>
<dbReference type="AlphaFoldDB" id="A0A1Y1IFM5"/>
<feature type="compositionally biased region" description="Low complexity" evidence="1">
    <location>
        <begin position="79"/>
        <end position="89"/>
    </location>
</feature>
<keyword evidence="2" id="KW-1133">Transmembrane helix</keyword>
<dbReference type="Proteomes" id="UP000054558">
    <property type="component" value="Unassembled WGS sequence"/>
</dbReference>
<evidence type="ECO:0000313" key="5">
    <source>
        <dbReference type="Proteomes" id="UP000054558"/>
    </source>
</evidence>
<feature type="region of interest" description="Disordered" evidence="1">
    <location>
        <begin position="458"/>
        <end position="482"/>
    </location>
</feature>
<dbReference type="InterPro" id="IPR006852">
    <property type="entry name" value="TOD1_MUCI70"/>
</dbReference>
<evidence type="ECO:0000256" key="2">
    <source>
        <dbReference type="SAM" id="Phobius"/>
    </source>
</evidence>
<evidence type="ECO:0000256" key="1">
    <source>
        <dbReference type="SAM" id="MobiDB-lite"/>
    </source>
</evidence>
<name>A0A1Y1IFM5_KLENI</name>
<feature type="transmembrane region" description="Helical" evidence="2">
    <location>
        <begin position="174"/>
        <end position="194"/>
    </location>
</feature>
<evidence type="ECO:0000313" key="4">
    <source>
        <dbReference type="EMBL" id="GAQ89423.1"/>
    </source>
</evidence>
<feature type="domain" description="TOD1/MUCI70 glycosyltransferase-like" evidence="3">
    <location>
        <begin position="491"/>
        <end position="744"/>
    </location>
</feature>
<dbReference type="EMBL" id="DF237469">
    <property type="protein sequence ID" value="GAQ89423.1"/>
    <property type="molecule type" value="Genomic_DNA"/>
</dbReference>
<evidence type="ECO:0000259" key="3">
    <source>
        <dbReference type="Pfam" id="PF04765"/>
    </source>
</evidence>
<organism evidence="4 5">
    <name type="scientific">Klebsormidium nitens</name>
    <name type="common">Green alga</name>
    <name type="synonym">Ulothrix nitens</name>
    <dbReference type="NCBI Taxonomy" id="105231"/>
    <lineage>
        <taxon>Eukaryota</taxon>
        <taxon>Viridiplantae</taxon>
        <taxon>Streptophyta</taxon>
        <taxon>Klebsormidiophyceae</taxon>
        <taxon>Klebsormidiales</taxon>
        <taxon>Klebsormidiaceae</taxon>
        <taxon>Klebsormidium</taxon>
    </lineage>
</organism>
<keyword evidence="2" id="KW-0472">Membrane</keyword>
<proteinExistence type="predicted"/>
<keyword evidence="2" id="KW-0812">Transmembrane</keyword>
<reference evidence="4 5" key="1">
    <citation type="journal article" date="2014" name="Nat. Commun.">
        <title>Klebsormidium flaccidum genome reveals primary factors for plant terrestrial adaptation.</title>
        <authorList>
            <person name="Hori K."/>
            <person name="Maruyama F."/>
            <person name="Fujisawa T."/>
            <person name="Togashi T."/>
            <person name="Yamamoto N."/>
            <person name="Seo M."/>
            <person name="Sato S."/>
            <person name="Yamada T."/>
            <person name="Mori H."/>
            <person name="Tajima N."/>
            <person name="Moriyama T."/>
            <person name="Ikeuchi M."/>
            <person name="Watanabe M."/>
            <person name="Wada H."/>
            <person name="Kobayashi K."/>
            <person name="Saito M."/>
            <person name="Masuda T."/>
            <person name="Sasaki-Sekimoto Y."/>
            <person name="Mashiguchi K."/>
            <person name="Awai K."/>
            <person name="Shimojima M."/>
            <person name="Masuda S."/>
            <person name="Iwai M."/>
            <person name="Nobusawa T."/>
            <person name="Narise T."/>
            <person name="Kondo S."/>
            <person name="Saito H."/>
            <person name="Sato R."/>
            <person name="Murakawa M."/>
            <person name="Ihara Y."/>
            <person name="Oshima-Yamada Y."/>
            <person name="Ohtaka K."/>
            <person name="Satoh M."/>
            <person name="Sonobe K."/>
            <person name="Ishii M."/>
            <person name="Ohtani R."/>
            <person name="Kanamori-Sato M."/>
            <person name="Honoki R."/>
            <person name="Miyazaki D."/>
            <person name="Mochizuki H."/>
            <person name="Umetsu J."/>
            <person name="Higashi K."/>
            <person name="Shibata D."/>
            <person name="Kamiya Y."/>
            <person name="Sato N."/>
            <person name="Nakamura Y."/>
            <person name="Tabata S."/>
            <person name="Ida S."/>
            <person name="Kurokawa K."/>
            <person name="Ohta H."/>
        </authorList>
    </citation>
    <scope>NUCLEOTIDE SEQUENCE [LARGE SCALE GENOMIC DNA]</scope>
    <source>
        <strain evidence="4 5">NIES-2285</strain>
    </source>
</reference>
<dbReference type="InterPro" id="IPR048354">
    <property type="entry name" value="TOD1_MUCI70_glycTrfase_dom"/>
</dbReference>
<sequence length="757" mass="83055">MLLQLDASPKSLPSSPLAQVVVFSLVLQVPPVLARVCRIKKIDEERWKAAQMTSRSSLSPRNNISAFEAVLESGSFDTGSPRSSGGSPHHSPRAGALSSRVGRSSFGGYGEEYSSDAGGGSPRASTVSPRAGVPAGSPRAGAVPLRVSRHHVRQSPLRRSTSTRPASVTIRLSWRVWFLVVSVLGMALLLIAMLRIDPKAYDAERGRGFGWGAESRAMLEQVWEGRKVNLGRMGGEGFQKLEDTGEVWEEDFVDDFVHSVGNGSGAASALNRMDMPMRHIHGKTEPCLLLSPPERIEKLRLPPPTPGPVKKLLYYSLPPEKKIVAEPGTAEGEDSGPGGLAWMFTGNQSLEERRRSFEVREQMEVYCGFADSVPEEWRPSDAEAEGVGRGDRVAGRRLLALSEEGEVDSEQATSDFEGLPLERGVADLGVFESPHQERRPVRGLLEFDMGAGAIGESNLMGAEEGKDASKEAGGEGESAVSERLAGSGPFFQMDERDMIDIRRCKVAVITAAFGGGDELYQPIGATKVALKKVCYIAFWDEVTLEVQGAAGFVRDRDTRKIGRWRVVVVSNLPFSDQRRNGKIPKMLAHRVMPNLRYSIWVDSKSQFRRDPLGVLEALLWKTGKQLAISEHGARSCVYAEGEAVVHKHKAGPEEVKRQLDFYRAEGLPENATFDGKKALAEASVIVREHSPLANLFMCNWFNEGVRFTPRDQLSFGHVLRRLDSLHIKMFPVCTRKALVNSIGHTRKAKPLSKVEDT</sequence>
<protein>
    <recommendedName>
        <fullName evidence="3">TOD1/MUCI70 glycosyltransferase-like domain-containing protein</fullName>
    </recommendedName>
</protein>
<accession>A0A1Y1IFM5</accession>
<keyword evidence="5" id="KW-1185">Reference proteome</keyword>
<dbReference type="STRING" id="105231.A0A1Y1IFM5"/>
<gene>
    <name evidence="4" type="ORF">KFL_005200040</name>
</gene>
<dbReference type="PANTHER" id="PTHR12956">
    <property type="entry name" value="ALKALINE CERAMIDASE-RELATED"/>
    <property type="match status" value="1"/>
</dbReference>
<feature type="domain" description="TOD1/MUCI70 glycosyltransferase-like" evidence="3">
    <location>
        <begin position="343"/>
        <end position="371"/>
    </location>
</feature>
<feature type="compositionally biased region" description="Basic and acidic residues" evidence="1">
    <location>
        <begin position="463"/>
        <end position="473"/>
    </location>
</feature>
<feature type="region of interest" description="Disordered" evidence="1">
    <location>
        <begin position="75"/>
        <end position="143"/>
    </location>
</feature>
<feature type="transmembrane region" description="Helical" evidence="2">
    <location>
        <begin position="20"/>
        <end position="37"/>
    </location>
</feature>
<dbReference type="Pfam" id="PF04765">
    <property type="entry name" value="TOD1_MUCI70"/>
    <property type="match status" value="2"/>
</dbReference>
<dbReference type="OrthoDB" id="1905162at2759"/>